<dbReference type="PANTHER" id="PTHR31651">
    <property type="match status" value="1"/>
</dbReference>
<evidence type="ECO:0000256" key="7">
    <source>
        <dbReference type="ARBA" id="ARBA00023294"/>
    </source>
</evidence>
<evidence type="ECO:0000256" key="4">
    <source>
        <dbReference type="ARBA" id="ARBA00022824"/>
    </source>
</evidence>
<accession>A0AA88VUR9</accession>
<dbReference type="Proteomes" id="UP001188597">
    <property type="component" value="Unassembled WGS sequence"/>
</dbReference>
<name>A0AA88VUR9_9ASTE</name>
<comment type="caution">
    <text evidence="12">The sequence shown here is derived from an EMBL/GenBank/DDBJ whole genome shotgun (WGS) entry which is preliminary data.</text>
</comment>
<evidence type="ECO:0000256" key="3">
    <source>
        <dbReference type="ARBA" id="ARBA00022692"/>
    </source>
</evidence>
<feature type="compositionally biased region" description="Low complexity" evidence="10">
    <location>
        <begin position="287"/>
        <end position="297"/>
    </location>
</feature>
<feature type="transmembrane region" description="Helical" evidence="11">
    <location>
        <begin position="217"/>
        <end position="239"/>
    </location>
</feature>
<dbReference type="AlphaFoldDB" id="A0AA88VUR9"/>
<organism evidence="12 13">
    <name type="scientific">Escallonia herrerae</name>
    <dbReference type="NCBI Taxonomy" id="1293975"/>
    <lineage>
        <taxon>Eukaryota</taxon>
        <taxon>Viridiplantae</taxon>
        <taxon>Streptophyta</taxon>
        <taxon>Embryophyta</taxon>
        <taxon>Tracheophyta</taxon>
        <taxon>Spermatophyta</taxon>
        <taxon>Magnoliopsida</taxon>
        <taxon>eudicotyledons</taxon>
        <taxon>Gunneridae</taxon>
        <taxon>Pentapetalae</taxon>
        <taxon>asterids</taxon>
        <taxon>campanulids</taxon>
        <taxon>Escalloniales</taxon>
        <taxon>Escalloniaceae</taxon>
        <taxon>Escallonia</taxon>
    </lineage>
</organism>
<feature type="transmembrane region" description="Helical" evidence="11">
    <location>
        <begin position="420"/>
        <end position="442"/>
    </location>
</feature>
<evidence type="ECO:0000256" key="11">
    <source>
        <dbReference type="SAM" id="Phobius"/>
    </source>
</evidence>
<keyword evidence="6 11" id="KW-0472">Membrane</keyword>
<evidence type="ECO:0000256" key="6">
    <source>
        <dbReference type="ARBA" id="ARBA00023136"/>
    </source>
</evidence>
<keyword evidence="5 11" id="KW-1133">Transmembrane helix</keyword>
<dbReference type="GO" id="GO:0009734">
    <property type="term" value="P:auxin-activated signaling pathway"/>
    <property type="evidence" value="ECO:0007669"/>
    <property type="project" value="UniProtKB-KW"/>
</dbReference>
<dbReference type="Pfam" id="PF03547">
    <property type="entry name" value="Mem_trans"/>
    <property type="match status" value="1"/>
</dbReference>
<dbReference type="InterPro" id="IPR045033">
    <property type="entry name" value="PILS1/3/4/5/7"/>
</dbReference>
<feature type="transmembrane region" description="Helical" evidence="11">
    <location>
        <begin position="154"/>
        <end position="172"/>
    </location>
</feature>
<gene>
    <name evidence="12" type="ORF">RJ639_008936</name>
</gene>
<evidence type="ECO:0000256" key="8">
    <source>
        <dbReference type="ARBA" id="ARBA00025100"/>
    </source>
</evidence>
<feature type="region of interest" description="Disordered" evidence="10">
    <location>
        <begin position="278"/>
        <end position="299"/>
    </location>
</feature>
<evidence type="ECO:0000256" key="10">
    <source>
        <dbReference type="SAM" id="MobiDB-lite"/>
    </source>
</evidence>
<feature type="transmembrane region" description="Helical" evidence="11">
    <location>
        <begin position="490"/>
        <end position="509"/>
    </location>
</feature>
<reference evidence="12" key="1">
    <citation type="submission" date="2022-12" db="EMBL/GenBank/DDBJ databases">
        <title>Draft genome assemblies for two species of Escallonia (Escalloniales).</title>
        <authorList>
            <person name="Chanderbali A."/>
            <person name="Dervinis C."/>
            <person name="Anghel I."/>
            <person name="Soltis D."/>
            <person name="Soltis P."/>
            <person name="Zapata F."/>
        </authorList>
    </citation>
    <scope>NUCLEOTIDE SEQUENCE</scope>
    <source>
        <strain evidence="12">UCBG64.0493</strain>
        <tissue evidence="12">Leaf</tissue>
    </source>
</reference>
<feature type="transmembrane region" description="Helical" evidence="11">
    <location>
        <begin position="390"/>
        <end position="408"/>
    </location>
</feature>
<feature type="transmembrane region" description="Helical" evidence="11">
    <location>
        <begin position="184"/>
        <end position="205"/>
    </location>
</feature>
<evidence type="ECO:0000256" key="1">
    <source>
        <dbReference type="ARBA" id="ARBA00004477"/>
    </source>
</evidence>
<sequence>MTSTLARTAALGGCAQLADDESLRLKPPPVASSKVGHGHSLPHETAALHHDDDGDDVTPELCFRDPQSLKLPIHLNEHVFLYREPTPLICRLEPIYFAPYLLESILPMHCNMGLLDLFVAASIPVLKVLLVTALGSFIALDHINILGDDARKHVNNIVFFVFNPALVGSNLAKTITYESMAKLWFMPFNILITFIIGSGLGWVVIQLTRAPKNLRGLVVGCCAAGNLGNMLLIIIPAVCKEKGSPFGAPDVCHTYGMAYASLSMADIFESKLKRRRNNQLPHDSKSSSESSISQPGSCTEPLLSSKNSVGLVDKYALPCTTLDGKPQLSIAEKFKRLFGTVLRKINVKRLFAPSTTGAIVGFIIGLVPQIRKLLIGDAAPLRVIQDSATLLGDGAIPALTLIVGGNLLKGLRGSGIKKSLIVGIIVARYVALPLIGIVIVRGALKFGLVHSDPLYQFVLLLQFALPPAMNIGTITQLFGAGESECSVIMLWTYALASISLTLWSTFFMWL</sequence>
<keyword evidence="3 11" id="KW-0812">Transmembrane</keyword>
<feature type="transmembrane region" description="Helical" evidence="11">
    <location>
        <begin position="350"/>
        <end position="370"/>
    </location>
</feature>
<keyword evidence="13" id="KW-1185">Reference proteome</keyword>
<evidence type="ECO:0000313" key="13">
    <source>
        <dbReference type="Proteomes" id="UP001188597"/>
    </source>
</evidence>
<evidence type="ECO:0000256" key="9">
    <source>
        <dbReference type="ARBA" id="ARBA00025752"/>
    </source>
</evidence>
<proteinExistence type="inferred from homology"/>
<comment type="similarity">
    <text evidence="9">Belongs to the auxin efflux carrier (TC 2.A.69.2) family.</text>
</comment>
<feature type="transmembrane region" description="Helical" evidence="11">
    <location>
        <begin position="114"/>
        <end position="139"/>
    </location>
</feature>
<dbReference type="GO" id="GO:0005789">
    <property type="term" value="C:endoplasmic reticulum membrane"/>
    <property type="evidence" value="ECO:0007669"/>
    <property type="project" value="UniProtKB-SubCell"/>
</dbReference>
<keyword evidence="7" id="KW-0927">Auxin signaling pathway</keyword>
<dbReference type="InterPro" id="IPR004776">
    <property type="entry name" value="Mem_transp_PIN-like"/>
</dbReference>
<keyword evidence="4" id="KW-0256">Endoplasmic reticulum</keyword>
<feature type="non-terminal residue" evidence="12">
    <location>
        <position position="1"/>
    </location>
</feature>
<keyword evidence="2" id="KW-0813">Transport</keyword>
<dbReference type="PANTHER" id="PTHR31651:SF33">
    <property type="entry name" value="PROTEIN PIN-LIKES 1"/>
    <property type="match status" value="1"/>
</dbReference>
<evidence type="ECO:0000313" key="12">
    <source>
        <dbReference type="EMBL" id="KAK3014343.1"/>
    </source>
</evidence>
<evidence type="ECO:0008006" key="14">
    <source>
        <dbReference type="Google" id="ProtNLM"/>
    </source>
</evidence>
<dbReference type="GO" id="GO:0080162">
    <property type="term" value="P:endoplasmic reticulum to cytosol auxin transport"/>
    <property type="evidence" value="ECO:0007669"/>
    <property type="project" value="InterPro"/>
</dbReference>
<protein>
    <recommendedName>
        <fullName evidence="14">Auxin efflux carrier family protein</fullName>
    </recommendedName>
</protein>
<comment type="function">
    <text evidence="8">Involved in cellular auxin homeostasis by regulating auxin metabolism. Regulates intracellular auxin accumulation at the endoplasmic reticulum and thus auxin availability for nuclear auxin signaling.</text>
</comment>
<comment type="subcellular location">
    <subcellularLocation>
        <location evidence="1">Endoplasmic reticulum membrane</location>
        <topology evidence="1">Multi-pass membrane protein</topology>
    </subcellularLocation>
</comment>
<dbReference type="EMBL" id="JAVXUP010001229">
    <property type="protein sequence ID" value="KAK3014343.1"/>
    <property type="molecule type" value="Genomic_DNA"/>
</dbReference>
<feature type="transmembrane region" description="Helical" evidence="11">
    <location>
        <begin position="454"/>
        <end position="478"/>
    </location>
</feature>
<evidence type="ECO:0000256" key="5">
    <source>
        <dbReference type="ARBA" id="ARBA00022989"/>
    </source>
</evidence>
<evidence type="ECO:0000256" key="2">
    <source>
        <dbReference type="ARBA" id="ARBA00022448"/>
    </source>
</evidence>